<evidence type="ECO:0000256" key="1">
    <source>
        <dbReference type="SAM" id="MobiDB-lite"/>
    </source>
</evidence>
<keyword evidence="2" id="KW-0472">Membrane</keyword>
<dbReference type="RefSeq" id="WP_251808402.1">
    <property type="nucleotide sequence ID" value="NZ_CP166679.1"/>
</dbReference>
<dbReference type="Proteomes" id="UP001597532">
    <property type="component" value="Unassembled WGS sequence"/>
</dbReference>
<evidence type="ECO:0000313" key="3">
    <source>
        <dbReference type="EMBL" id="MFD2791391.1"/>
    </source>
</evidence>
<gene>
    <name evidence="3" type="ORF">ACFS1K_16585</name>
</gene>
<proteinExistence type="predicted"/>
<feature type="compositionally biased region" description="Basic residues" evidence="1">
    <location>
        <begin position="23"/>
        <end position="33"/>
    </location>
</feature>
<keyword evidence="2" id="KW-0812">Transmembrane</keyword>
<reference evidence="4" key="1">
    <citation type="journal article" date="2019" name="Int. J. Syst. Evol. Microbiol.">
        <title>The Global Catalogue of Microorganisms (GCM) 10K type strain sequencing project: providing services to taxonomists for standard genome sequencing and annotation.</title>
        <authorList>
            <consortium name="The Broad Institute Genomics Platform"/>
            <consortium name="The Broad Institute Genome Sequencing Center for Infectious Disease"/>
            <person name="Wu L."/>
            <person name="Ma J."/>
        </authorList>
    </citation>
    <scope>NUCLEOTIDE SEQUENCE [LARGE SCALE GENOMIC DNA]</scope>
    <source>
        <strain evidence="4">KCTC 52924</strain>
    </source>
</reference>
<feature type="transmembrane region" description="Helical" evidence="2">
    <location>
        <begin position="6"/>
        <end position="23"/>
    </location>
</feature>
<dbReference type="EMBL" id="JBHUOK010000033">
    <property type="protein sequence ID" value="MFD2791391.1"/>
    <property type="molecule type" value="Genomic_DNA"/>
</dbReference>
<protein>
    <submittedName>
        <fullName evidence="3">Uncharacterized protein</fullName>
    </submittedName>
</protein>
<evidence type="ECO:0000256" key="2">
    <source>
        <dbReference type="SAM" id="Phobius"/>
    </source>
</evidence>
<feature type="compositionally biased region" description="Basic and acidic residues" evidence="1">
    <location>
        <begin position="39"/>
        <end position="50"/>
    </location>
</feature>
<accession>A0ABW5VK75</accession>
<sequence>MDYTIYIVLAVLGLVFFMSQGLTRKKKKNRKSKSFMEGYSKEDRKNDKES</sequence>
<keyword evidence="2" id="KW-1133">Transmembrane helix</keyword>
<feature type="region of interest" description="Disordered" evidence="1">
    <location>
        <begin position="23"/>
        <end position="50"/>
    </location>
</feature>
<keyword evidence="4" id="KW-1185">Reference proteome</keyword>
<evidence type="ECO:0000313" key="4">
    <source>
        <dbReference type="Proteomes" id="UP001597532"/>
    </source>
</evidence>
<name>A0ABW5VK75_9FLAO</name>
<organism evidence="3 4">
    <name type="scientific">Arenibacter antarcticus</name>
    <dbReference type="NCBI Taxonomy" id="2040469"/>
    <lineage>
        <taxon>Bacteria</taxon>
        <taxon>Pseudomonadati</taxon>
        <taxon>Bacteroidota</taxon>
        <taxon>Flavobacteriia</taxon>
        <taxon>Flavobacteriales</taxon>
        <taxon>Flavobacteriaceae</taxon>
        <taxon>Arenibacter</taxon>
    </lineage>
</organism>
<comment type="caution">
    <text evidence="3">The sequence shown here is derived from an EMBL/GenBank/DDBJ whole genome shotgun (WGS) entry which is preliminary data.</text>
</comment>